<proteinExistence type="predicted"/>
<dbReference type="GO" id="GO:0016747">
    <property type="term" value="F:acyltransferase activity, transferring groups other than amino-acyl groups"/>
    <property type="evidence" value="ECO:0007669"/>
    <property type="project" value="InterPro"/>
</dbReference>
<protein>
    <submittedName>
        <fullName evidence="4">Ribosomal-protein-alanine N-acetyltransferase</fullName>
    </submittedName>
</protein>
<dbReference type="PROSITE" id="PS51186">
    <property type="entry name" value="GNAT"/>
    <property type="match status" value="1"/>
</dbReference>
<organism evidence="4 5">
    <name type="scientific">Raoultella planticola</name>
    <name type="common">Klebsiella planticola</name>
    <dbReference type="NCBI Taxonomy" id="575"/>
    <lineage>
        <taxon>Bacteria</taxon>
        <taxon>Pseudomonadati</taxon>
        <taxon>Pseudomonadota</taxon>
        <taxon>Gammaproteobacteria</taxon>
        <taxon>Enterobacterales</taxon>
        <taxon>Enterobacteriaceae</taxon>
        <taxon>Klebsiella/Raoultella group</taxon>
        <taxon>Raoultella</taxon>
    </lineage>
</organism>
<keyword evidence="2" id="KW-0012">Acyltransferase</keyword>
<evidence type="ECO:0000313" key="5">
    <source>
        <dbReference type="Proteomes" id="UP000345637"/>
    </source>
</evidence>
<feature type="domain" description="N-acetyltransferase" evidence="3">
    <location>
        <begin position="3"/>
        <end position="158"/>
    </location>
</feature>
<accession>A0A485B3C0</accession>
<keyword evidence="1 4" id="KW-0808">Transferase</keyword>
<dbReference type="AlphaFoldDB" id="A0A485B3C0"/>
<dbReference type="InterPro" id="IPR050680">
    <property type="entry name" value="YpeA/RimI_acetyltransf"/>
</dbReference>
<dbReference type="EMBL" id="CAADJE010000023">
    <property type="protein sequence ID" value="VFS65998.1"/>
    <property type="molecule type" value="Genomic_DNA"/>
</dbReference>
<evidence type="ECO:0000313" key="4">
    <source>
        <dbReference type="EMBL" id="VFS65998.1"/>
    </source>
</evidence>
<dbReference type="Proteomes" id="UP000345637">
    <property type="component" value="Unassembled WGS sequence"/>
</dbReference>
<dbReference type="Pfam" id="PF00583">
    <property type="entry name" value="Acetyltransf_1"/>
    <property type="match status" value="1"/>
</dbReference>
<evidence type="ECO:0000259" key="3">
    <source>
        <dbReference type="PROSITE" id="PS51186"/>
    </source>
</evidence>
<dbReference type="InterPro" id="IPR016181">
    <property type="entry name" value="Acyl_CoA_acyltransferase"/>
</dbReference>
<evidence type="ECO:0000256" key="2">
    <source>
        <dbReference type="ARBA" id="ARBA00023315"/>
    </source>
</evidence>
<dbReference type="CDD" id="cd04301">
    <property type="entry name" value="NAT_SF"/>
    <property type="match status" value="1"/>
</dbReference>
<dbReference type="SUPFAM" id="SSF55729">
    <property type="entry name" value="Acyl-CoA N-acyltransferases (Nat)"/>
    <property type="match status" value="2"/>
</dbReference>
<dbReference type="Gene3D" id="3.40.630.30">
    <property type="match status" value="1"/>
</dbReference>
<gene>
    <name evidence="4" type="ORF">NCTC12998_02902</name>
</gene>
<evidence type="ECO:0000256" key="1">
    <source>
        <dbReference type="ARBA" id="ARBA00022679"/>
    </source>
</evidence>
<dbReference type="PANTHER" id="PTHR43420">
    <property type="entry name" value="ACETYLTRANSFERASE"/>
    <property type="match status" value="1"/>
</dbReference>
<name>A0A485B3C0_RAOPL</name>
<reference evidence="4 5" key="1">
    <citation type="submission" date="2019-03" db="EMBL/GenBank/DDBJ databases">
        <authorList>
            <consortium name="Pathogen Informatics"/>
        </authorList>
    </citation>
    <scope>NUCLEOTIDE SEQUENCE [LARGE SCALE GENOMIC DNA]</scope>
    <source>
        <strain evidence="4 5">NCTC12998</strain>
    </source>
</reference>
<dbReference type="InterPro" id="IPR000182">
    <property type="entry name" value="GNAT_dom"/>
</dbReference>
<sequence length="260" mass="28441">MELTAVSATQFSVAQLTTILSDCFEDYLVPVSLPLAVFVQRFSSEGLSLLDSCVWLDGETPAAIAIVARRGDEARLAAFAVRPAWRGKGMGRRLMTPLMTSLREQGVRRMWLEVIRENYAAVALYQSLGFVVHHGLCGFVSTRAEDAAAAVLEEGDVLPLLRRAGAEINGRLPWLDGPVYLRYAAMPDAHSESAGFCGAGNLNLHAAATVFVVEPSVRGRGLAHEMLRALARQFPGLSTSVIIPNHLRRCLARRGMRPWR</sequence>